<organism evidence="2 3">
    <name type="scientific">Piscinibacter gummiphilus</name>
    <dbReference type="NCBI Taxonomy" id="946333"/>
    <lineage>
        <taxon>Bacteria</taxon>
        <taxon>Pseudomonadati</taxon>
        <taxon>Pseudomonadota</taxon>
        <taxon>Betaproteobacteria</taxon>
        <taxon>Burkholderiales</taxon>
        <taxon>Sphaerotilaceae</taxon>
        <taxon>Piscinibacter</taxon>
    </lineage>
</organism>
<keyword evidence="2" id="KW-0614">Plasmid</keyword>
<evidence type="ECO:0000313" key="2">
    <source>
        <dbReference type="EMBL" id="WOB11404.1"/>
    </source>
</evidence>
<reference evidence="2 3" key="1">
    <citation type="submission" date="2023-10" db="EMBL/GenBank/DDBJ databases">
        <title>Bacteria for the degradation of biodegradable plastic PBAT(Polybutylene adipate terephthalate).</title>
        <authorList>
            <person name="Weon H.-Y."/>
            <person name="Yeon J."/>
        </authorList>
    </citation>
    <scope>NUCLEOTIDE SEQUENCE [LARGE SCALE GENOMIC DNA]</scope>
    <source>
        <strain evidence="2 3">SBD 7-3</strain>
        <plasmid evidence="2 3">unnamed2</plasmid>
    </source>
</reference>
<geneLocation type="plasmid" evidence="2 3">
    <name>unnamed2</name>
</geneLocation>
<gene>
    <name evidence="2" type="ORF">RXV79_27860</name>
</gene>
<dbReference type="Proteomes" id="UP001303946">
    <property type="component" value="Plasmid unnamed2"/>
</dbReference>
<proteinExistence type="predicted"/>
<keyword evidence="3" id="KW-1185">Reference proteome</keyword>
<protein>
    <submittedName>
        <fullName evidence="2">TniQ family protein</fullName>
    </submittedName>
</protein>
<dbReference type="Pfam" id="PF06527">
    <property type="entry name" value="TniQ"/>
    <property type="match status" value="1"/>
</dbReference>
<name>A0ABZ0D2J8_9BURK</name>
<feature type="domain" description="TniQ" evidence="1">
    <location>
        <begin position="17"/>
        <end position="134"/>
    </location>
</feature>
<sequence length="263" mass="29235">MTTASRLVFVPSANIFEAPNSWFSRIALSQGATVGELLAMLRMKARDADFAFLSQETQEAAMALGIDLRDLKVACRVFHNFLRAGLEPRRFLLYEGQRPSYRFCPHCLKARSEPYFPVHWRFACWRVCPLHRCVMCDSCESCGMRVSLPRSMIHAGPKGEGVAYLSKCLTCGTSLAAIKTTPVDSFPGVVLAAWERELASNGRAVLAALYTGFVYVSADGPSRPLRKLAELERRGVIPNNPRFLAPERLIERFVTAEAIQASS</sequence>
<evidence type="ECO:0000259" key="1">
    <source>
        <dbReference type="Pfam" id="PF06527"/>
    </source>
</evidence>
<dbReference type="EMBL" id="CP136338">
    <property type="protein sequence ID" value="WOB11404.1"/>
    <property type="molecule type" value="Genomic_DNA"/>
</dbReference>
<evidence type="ECO:0000313" key="3">
    <source>
        <dbReference type="Proteomes" id="UP001303946"/>
    </source>
</evidence>
<accession>A0ABZ0D2J8</accession>
<dbReference type="InterPro" id="IPR009492">
    <property type="entry name" value="TniQ"/>
</dbReference>
<dbReference type="RefSeq" id="WP_316704725.1">
    <property type="nucleotide sequence ID" value="NZ_CP136338.1"/>
</dbReference>